<evidence type="ECO:0000313" key="2">
    <source>
        <dbReference type="Proteomes" id="UP001474421"/>
    </source>
</evidence>
<reference evidence="1 2" key="1">
    <citation type="journal article" date="2024" name="Proc. Natl. Acad. Sci. U.S.A.">
        <title>The genetic regulatory architecture and epigenomic basis for age-related changes in rattlesnake venom.</title>
        <authorList>
            <person name="Hogan M.P."/>
            <person name="Holding M.L."/>
            <person name="Nystrom G.S."/>
            <person name="Colston T.J."/>
            <person name="Bartlett D.A."/>
            <person name="Mason A.J."/>
            <person name="Ellsworth S.A."/>
            <person name="Rautsaw R.M."/>
            <person name="Lawrence K.C."/>
            <person name="Strickland J.L."/>
            <person name="He B."/>
            <person name="Fraser P."/>
            <person name="Margres M.J."/>
            <person name="Gilbert D.M."/>
            <person name="Gibbs H.L."/>
            <person name="Parkinson C.L."/>
            <person name="Rokyta D.R."/>
        </authorList>
    </citation>
    <scope>NUCLEOTIDE SEQUENCE [LARGE SCALE GENOMIC DNA]</scope>
    <source>
        <strain evidence="1">DRR0105</strain>
    </source>
</reference>
<accession>A0AAW1B440</accession>
<organism evidence="1 2">
    <name type="scientific">Crotalus adamanteus</name>
    <name type="common">Eastern diamondback rattlesnake</name>
    <dbReference type="NCBI Taxonomy" id="8729"/>
    <lineage>
        <taxon>Eukaryota</taxon>
        <taxon>Metazoa</taxon>
        <taxon>Chordata</taxon>
        <taxon>Craniata</taxon>
        <taxon>Vertebrata</taxon>
        <taxon>Euteleostomi</taxon>
        <taxon>Lepidosauria</taxon>
        <taxon>Squamata</taxon>
        <taxon>Bifurcata</taxon>
        <taxon>Unidentata</taxon>
        <taxon>Episquamata</taxon>
        <taxon>Toxicofera</taxon>
        <taxon>Serpentes</taxon>
        <taxon>Colubroidea</taxon>
        <taxon>Viperidae</taxon>
        <taxon>Crotalinae</taxon>
        <taxon>Crotalus</taxon>
    </lineage>
</organism>
<proteinExistence type="predicted"/>
<evidence type="ECO:0000313" key="1">
    <source>
        <dbReference type="EMBL" id="KAK9396699.1"/>
    </source>
</evidence>
<dbReference type="SUPFAM" id="SSF52058">
    <property type="entry name" value="L domain-like"/>
    <property type="match status" value="1"/>
</dbReference>
<name>A0AAW1B440_CROAD</name>
<dbReference type="Proteomes" id="UP001474421">
    <property type="component" value="Unassembled WGS sequence"/>
</dbReference>
<keyword evidence="2" id="KW-1185">Reference proteome</keyword>
<comment type="caution">
    <text evidence="1">The sequence shown here is derived from an EMBL/GenBank/DDBJ whole genome shotgun (WGS) entry which is preliminary data.</text>
</comment>
<gene>
    <name evidence="1" type="ORF">NXF25_020060</name>
</gene>
<protein>
    <submittedName>
        <fullName evidence="1">Leucine-rich repeat-containing protein 37A-like</fullName>
    </submittedName>
</protein>
<dbReference type="EMBL" id="JAOTOJ010000008">
    <property type="protein sequence ID" value="KAK9396699.1"/>
    <property type="molecule type" value="Genomic_DNA"/>
</dbReference>
<sequence>MNKRVWWAYPWTEYLILKNNHLHRLDNTSLDGLLSLTHLNVSRPLRKMHLSLFHSCNLLFCLGKCPAAFAKIRIPLKPHLIPSSWIAPIDVSQTLLIMRKRNFGEPCKMK</sequence>
<dbReference type="AlphaFoldDB" id="A0AAW1B440"/>